<evidence type="ECO:0000313" key="3">
    <source>
        <dbReference type="Proteomes" id="UP000257045"/>
    </source>
</evidence>
<dbReference type="AlphaFoldDB" id="A0A3D8J4R5"/>
<protein>
    <submittedName>
        <fullName evidence="2">Uncharacterized protein</fullName>
    </submittedName>
</protein>
<evidence type="ECO:0000313" key="2">
    <source>
        <dbReference type="EMBL" id="RDU71874.1"/>
    </source>
</evidence>
<dbReference type="OrthoDB" id="5327097at2"/>
<accession>A0A3D8J4R5</accession>
<keyword evidence="3" id="KW-1185">Reference proteome</keyword>
<proteinExistence type="predicted"/>
<gene>
    <name evidence="2" type="ORF">CQA58_02185</name>
</gene>
<sequence>MNLLNHFFAKRSPREIKLFKLLWLTLCFFICFEYFIYPSFLNFQAHKLSKTTDLNPQEIERFYTSFNATSLSYNQTLELLHQHALSITQTQSQDEKANYTISLKGRIEQERFFTLLHTLASPSMLVSSFALDSKGDFSLTLKNQKILNLSLPSFASINPKTIEQKFSPLPFATLHFFKPQSPKAPLHLQALFNQKAKIDDTWLSVGEKIQDCTLKEITSYSASLMCEDQMIVLQIKRSFQ</sequence>
<reference evidence="2 3" key="1">
    <citation type="submission" date="2018-04" db="EMBL/GenBank/DDBJ databases">
        <title>Novel Campyloabacter and Helicobacter Species and Strains.</title>
        <authorList>
            <person name="Mannion A.J."/>
            <person name="Shen Z."/>
            <person name="Fox J.G."/>
        </authorList>
    </citation>
    <scope>NUCLEOTIDE SEQUENCE [LARGE SCALE GENOMIC DNA]</scope>
    <source>
        <strain evidence="2 3">MIT 04-9366</strain>
    </source>
</reference>
<keyword evidence="1" id="KW-0812">Transmembrane</keyword>
<dbReference type="EMBL" id="NXLV01000002">
    <property type="protein sequence ID" value="RDU71874.1"/>
    <property type="molecule type" value="Genomic_DNA"/>
</dbReference>
<organism evidence="2 3">
    <name type="scientific">Helicobacter brantae</name>
    <dbReference type="NCBI Taxonomy" id="375927"/>
    <lineage>
        <taxon>Bacteria</taxon>
        <taxon>Pseudomonadati</taxon>
        <taxon>Campylobacterota</taxon>
        <taxon>Epsilonproteobacteria</taxon>
        <taxon>Campylobacterales</taxon>
        <taxon>Helicobacteraceae</taxon>
        <taxon>Helicobacter</taxon>
    </lineage>
</organism>
<name>A0A3D8J4R5_9HELI</name>
<dbReference type="RefSeq" id="WP_115569084.1">
    <property type="nucleotide sequence ID" value="NZ_NXLV01000002.1"/>
</dbReference>
<feature type="transmembrane region" description="Helical" evidence="1">
    <location>
        <begin position="21"/>
        <end position="40"/>
    </location>
</feature>
<keyword evidence="1" id="KW-0472">Membrane</keyword>
<evidence type="ECO:0000256" key="1">
    <source>
        <dbReference type="SAM" id="Phobius"/>
    </source>
</evidence>
<dbReference type="Proteomes" id="UP000257045">
    <property type="component" value="Unassembled WGS sequence"/>
</dbReference>
<keyword evidence="1" id="KW-1133">Transmembrane helix</keyword>
<comment type="caution">
    <text evidence="2">The sequence shown here is derived from an EMBL/GenBank/DDBJ whole genome shotgun (WGS) entry which is preliminary data.</text>
</comment>